<gene>
    <name evidence="2" type="ORF">ANCDUO_27324</name>
</gene>
<reference evidence="2 3" key="1">
    <citation type="submission" date="2013-12" db="EMBL/GenBank/DDBJ databases">
        <title>Draft genome of the parsitic nematode Ancylostoma duodenale.</title>
        <authorList>
            <person name="Mitreva M."/>
        </authorList>
    </citation>
    <scope>NUCLEOTIDE SEQUENCE [LARGE SCALE GENOMIC DNA]</scope>
    <source>
        <strain evidence="2 3">Zhejiang</strain>
    </source>
</reference>
<dbReference type="InterPro" id="IPR025476">
    <property type="entry name" value="Helitron_helicase-like"/>
</dbReference>
<evidence type="ECO:0000313" key="3">
    <source>
        <dbReference type="Proteomes" id="UP000054047"/>
    </source>
</evidence>
<name>A0A0C2BZ81_9BILA</name>
<proteinExistence type="predicted"/>
<dbReference type="PANTHER" id="PTHR45786">
    <property type="entry name" value="DNA BINDING PROTEIN-LIKE"/>
    <property type="match status" value="1"/>
</dbReference>
<evidence type="ECO:0000313" key="2">
    <source>
        <dbReference type="EMBL" id="KIH42687.1"/>
    </source>
</evidence>
<dbReference type="PANTHER" id="PTHR45786:SF74">
    <property type="entry name" value="ATP-DEPENDENT DNA HELICASE"/>
    <property type="match status" value="1"/>
</dbReference>
<dbReference type="OrthoDB" id="5873941at2759"/>
<evidence type="ECO:0000259" key="1">
    <source>
        <dbReference type="Pfam" id="PF14214"/>
    </source>
</evidence>
<dbReference type="Proteomes" id="UP000054047">
    <property type="component" value="Unassembled WGS sequence"/>
</dbReference>
<dbReference type="Pfam" id="PF14214">
    <property type="entry name" value="Helitron_like_N"/>
    <property type="match status" value="1"/>
</dbReference>
<dbReference type="AlphaFoldDB" id="A0A0C2BZ81"/>
<accession>A0A0C2BZ81</accession>
<protein>
    <recommendedName>
        <fullName evidence="1">Helitron helicase-like domain-containing protein</fullName>
    </recommendedName>
</protein>
<sequence>MYAKIESERLLYIRLNQRKLRVDDYIHLRDAVANDGNSTDVGRLVILPATFTGSPRHMHEYAQDAMLYVRTCGRPDLFITFTCSPEWTEIREELLEGQAPSDRHDLVARDKIHPTQIDSIISAEIPNPDQDPGLYEIITKSMIHGPCGPLNPNSPCMKDRNVQNVSARVHTGNSDGKRRLPSI</sequence>
<feature type="domain" description="Helitron helicase-like" evidence="1">
    <location>
        <begin position="1"/>
        <end position="109"/>
    </location>
</feature>
<dbReference type="EMBL" id="KN793733">
    <property type="protein sequence ID" value="KIH42687.1"/>
    <property type="molecule type" value="Genomic_DNA"/>
</dbReference>
<keyword evidence="3" id="KW-1185">Reference proteome</keyword>
<organism evidence="2 3">
    <name type="scientific">Ancylostoma duodenale</name>
    <dbReference type="NCBI Taxonomy" id="51022"/>
    <lineage>
        <taxon>Eukaryota</taxon>
        <taxon>Metazoa</taxon>
        <taxon>Ecdysozoa</taxon>
        <taxon>Nematoda</taxon>
        <taxon>Chromadorea</taxon>
        <taxon>Rhabditida</taxon>
        <taxon>Rhabditina</taxon>
        <taxon>Rhabditomorpha</taxon>
        <taxon>Strongyloidea</taxon>
        <taxon>Ancylostomatidae</taxon>
        <taxon>Ancylostomatinae</taxon>
        <taxon>Ancylostoma</taxon>
    </lineage>
</organism>